<accession>A0AAW0D869</accession>
<dbReference type="Pfam" id="PF26557">
    <property type="entry name" value="Cullin_AB"/>
    <property type="match status" value="1"/>
</dbReference>
<dbReference type="Pfam" id="PF00888">
    <property type="entry name" value="Cullin"/>
    <property type="match status" value="1"/>
</dbReference>
<evidence type="ECO:0000256" key="2">
    <source>
        <dbReference type="ARBA" id="ARBA00022499"/>
    </source>
</evidence>
<name>A0AAW0D869_9AGAR</name>
<dbReference type="Gene3D" id="3.30.230.130">
    <property type="entry name" value="Cullin, Chain C, Domain 2"/>
    <property type="match status" value="1"/>
</dbReference>
<dbReference type="InterPro" id="IPR059120">
    <property type="entry name" value="Cullin-like_AB"/>
</dbReference>
<organism evidence="7 8">
    <name type="scientific">Paramarasmius palmivorus</name>
    <dbReference type="NCBI Taxonomy" id="297713"/>
    <lineage>
        <taxon>Eukaryota</taxon>
        <taxon>Fungi</taxon>
        <taxon>Dikarya</taxon>
        <taxon>Basidiomycota</taxon>
        <taxon>Agaricomycotina</taxon>
        <taxon>Agaricomycetes</taxon>
        <taxon>Agaricomycetidae</taxon>
        <taxon>Agaricales</taxon>
        <taxon>Marasmiineae</taxon>
        <taxon>Marasmiaceae</taxon>
        <taxon>Paramarasmius</taxon>
    </lineage>
</organism>
<dbReference type="EMBL" id="JAYKXP010000021">
    <property type="protein sequence ID" value="KAK7047194.1"/>
    <property type="molecule type" value="Genomic_DNA"/>
</dbReference>
<evidence type="ECO:0000256" key="1">
    <source>
        <dbReference type="ARBA" id="ARBA00006019"/>
    </source>
</evidence>
<evidence type="ECO:0000313" key="8">
    <source>
        <dbReference type="Proteomes" id="UP001383192"/>
    </source>
</evidence>
<feature type="domain" description="Cullin family profile" evidence="6">
    <location>
        <begin position="457"/>
        <end position="685"/>
    </location>
</feature>
<dbReference type="SMART" id="SM00884">
    <property type="entry name" value="Cullin_Nedd8"/>
    <property type="match status" value="1"/>
</dbReference>
<evidence type="ECO:0000256" key="3">
    <source>
        <dbReference type="ARBA" id="ARBA00022843"/>
    </source>
</evidence>
<dbReference type="InterPro" id="IPR019559">
    <property type="entry name" value="Cullin_neddylation_domain"/>
</dbReference>
<dbReference type="FunFam" id="1.10.10.10:FF:000014">
    <property type="entry name" value="Cullin 1"/>
    <property type="match status" value="1"/>
</dbReference>
<dbReference type="GO" id="GO:0031625">
    <property type="term" value="F:ubiquitin protein ligase binding"/>
    <property type="evidence" value="ECO:0007669"/>
    <property type="project" value="InterPro"/>
</dbReference>
<keyword evidence="8" id="KW-1185">Reference proteome</keyword>
<comment type="similarity">
    <text evidence="1 4 5">Belongs to the cullin family.</text>
</comment>
<protein>
    <recommendedName>
        <fullName evidence="6">Cullin family profile domain-containing protein</fullName>
    </recommendedName>
</protein>
<dbReference type="InterPro" id="IPR036390">
    <property type="entry name" value="WH_DNA-bd_sf"/>
</dbReference>
<dbReference type="Proteomes" id="UP001383192">
    <property type="component" value="Unassembled WGS sequence"/>
</dbReference>
<keyword evidence="3" id="KW-0832">Ubl conjugation</keyword>
<dbReference type="InterPro" id="IPR045093">
    <property type="entry name" value="Cullin"/>
</dbReference>
<dbReference type="InterPro" id="IPR001373">
    <property type="entry name" value="Cullin_N"/>
</dbReference>
<dbReference type="SUPFAM" id="SSF46785">
    <property type="entry name" value="Winged helix' DNA-binding domain"/>
    <property type="match status" value="1"/>
</dbReference>
<evidence type="ECO:0000313" key="7">
    <source>
        <dbReference type="EMBL" id="KAK7047194.1"/>
    </source>
</evidence>
<dbReference type="InterPro" id="IPR036317">
    <property type="entry name" value="Cullin_homology_sf"/>
</dbReference>
<evidence type="ECO:0000259" key="6">
    <source>
        <dbReference type="PROSITE" id="PS50069"/>
    </source>
</evidence>
<dbReference type="SMART" id="SM00182">
    <property type="entry name" value="CULLIN"/>
    <property type="match status" value="1"/>
</dbReference>
<proteinExistence type="inferred from homology"/>
<dbReference type="Pfam" id="PF10557">
    <property type="entry name" value="Cullin_Nedd8"/>
    <property type="match status" value="1"/>
</dbReference>
<dbReference type="PANTHER" id="PTHR11932">
    <property type="entry name" value="CULLIN"/>
    <property type="match status" value="1"/>
</dbReference>
<dbReference type="GO" id="GO:0006511">
    <property type="term" value="P:ubiquitin-dependent protein catabolic process"/>
    <property type="evidence" value="ECO:0007669"/>
    <property type="project" value="InterPro"/>
</dbReference>
<dbReference type="SUPFAM" id="SSF74788">
    <property type="entry name" value="Cullin repeat-like"/>
    <property type="match status" value="1"/>
</dbReference>
<dbReference type="InterPro" id="IPR036388">
    <property type="entry name" value="WH-like_DNA-bd_sf"/>
</dbReference>
<comment type="caution">
    <text evidence="7">The sequence shown here is derived from an EMBL/GenBank/DDBJ whole genome shotgun (WGS) entry which is preliminary data.</text>
</comment>
<dbReference type="PROSITE" id="PS50069">
    <property type="entry name" value="CULLIN_2"/>
    <property type="match status" value="1"/>
</dbReference>
<keyword evidence="2" id="KW-1017">Isopeptide bond</keyword>
<dbReference type="InterPro" id="IPR016159">
    <property type="entry name" value="Cullin_repeat-like_dom_sf"/>
</dbReference>
<gene>
    <name evidence="7" type="ORF">VNI00_006860</name>
</gene>
<sequence length="814" mass="92437">MVDVFQLFELPKFSEGFSEVGSTIVSSNNDGLASPIRKVARLDTDSDSASASRISSRTSNAGPGGLVQIKVLGNIPKRTDGPPKNIEHFNVFLRTILTRDSYHSLNDTFEGLYNRCRLAVCVQDAGRELYNCLERALDQCISGGPGQIGLVKELRDSDKSAVEWIELLVEICDWFHDQVNTIGSVLTYLNQVYIPSEKGLRNIQTLAFSKLNEKLLEDTYFALRIKHSINAWATSERESGQPHPKRTKVSELLNHLNTHGLYTMFEQHYDEDTQAYYSAESSAKAKELADDPCAFLQHVHSRIDGEVQRTKDIMLPGSWARIQNTVEHALMDKRTGWLARKALGPYLAARDFGLLSKMYQLFTRVGGIKALCAAFKAHFEDTVKAIVTGPEAEMVEHLLESKNLAETVMKTSFLTENLSQASTAASTSTPVPKRPDPDFIHALNDAFASGFKARRKKPAEAIAKHLDKLLRKGQGSTSDAEYEALLDSVLSLYRYSDDKDVFRTFYHRQLAKRLLLGRSASDAIEKNMLKKLRDNYDAEFDQAQNMFTDLELAKEMMEDYHSKLPPDDPSRRLWVTVLQTSAWPFSTNRKITMKLLPELQAQLNAYDQNYYQVRHPKRKLTWDHALGTMTLKARFKEGVKELSVSLYQGVVLLLFNDTPEITYSDIKEAIQLEDDDLRRTLQSLACGKKRVLTKQPAGPDVNDKDTFRFNPGFKDAKTKVHINSIQAKVTEEESERTNLNIEDERKHTIDAAVVRIMKAKKNMQFEALITETVDALKKHFKPDVAMIKKRIDVLVEEEYMERDPENRNQFKYVA</sequence>
<reference evidence="7 8" key="1">
    <citation type="submission" date="2024-01" db="EMBL/GenBank/DDBJ databases">
        <title>A draft genome for a cacao thread blight-causing isolate of Paramarasmius palmivorus.</title>
        <authorList>
            <person name="Baruah I.K."/>
            <person name="Bukari Y."/>
            <person name="Amoako-Attah I."/>
            <person name="Meinhardt L.W."/>
            <person name="Bailey B.A."/>
            <person name="Cohen S.P."/>
        </authorList>
    </citation>
    <scope>NUCLEOTIDE SEQUENCE [LARGE SCALE GENOMIC DNA]</scope>
    <source>
        <strain evidence="7 8">GH-12</strain>
    </source>
</reference>
<dbReference type="InterPro" id="IPR016158">
    <property type="entry name" value="Cullin_homology"/>
</dbReference>
<dbReference type="SUPFAM" id="SSF75632">
    <property type="entry name" value="Cullin homology domain"/>
    <property type="match status" value="1"/>
</dbReference>
<evidence type="ECO:0000256" key="5">
    <source>
        <dbReference type="RuleBase" id="RU003829"/>
    </source>
</evidence>
<dbReference type="AlphaFoldDB" id="A0AAW0D869"/>
<dbReference type="Gene3D" id="1.10.10.10">
    <property type="entry name" value="Winged helix-like DNA-binding domain superfamily/Winged helix DNA-binding domain"/>
    <property type="match status" value="1"/>
</dbReference>
<dbReference type="Gene3D" id="1.20.1310.10">
    <property type="entry name" value="Cullin Repeats"/>
    <property type="match status" value="4"/>
</dbReference>
<evidence type="ECO:0000256" key="4">
    <source>
        <dbReference type="PROSITE-ProRule" id="PRU00330"/>
    </source>
</evidence>